<keyword evidence="3" id="KW-1185">Reference proteome</keyword>
<keyword evidence="1" id="KW-1133">Transmembrane helix</keyword>
<dbReference type="Proteomes" id="UP000215914">
    <property type="component" value="Chromosome 7"/>
</dbReference>
<feature type="transmembrane region" description="Helical" evidence="1">
    <location>
        <begin position="79"/>
        <end position="97"/>
    </location>
</feature>
<reference evidence="3" key="1">
    <citation type="journal article" date="2017" name="Nature">
        <title>The sunflower genome provides insights into oil metabolism, flowering and Asterid evolution.</title>
        <authorList>
            <person name="Badouin H."/>
            <person name="Gouzy J."/>
            <person name="Grassa C.J."/>
            <person name="Murat F."/>
            <person name="Staton S.E."/>
            <person name="Cottret L."/>
            <person name="Lelandais-Briere C."/>
            <person name="Owens G.L."/>
            <person name="Carrere S."/>
            <person name="Mayjonade B."/>
            <person name="Legrand L."/>
            <person name="Gill N."/>
            <person name="Kane N.C."/>
            <person name="Bowers J.E."/>
            <person name="Hubner S."/>
            <person name="Bellec A."/>
            <person name="Berard A."/>
            <person name="Berges H."/>
            <person name="Blanchet N."/>
            <person name="Boniface M.C."/>
            <person name="Brunel D."/>
            <person name="Catrice O."/>
            <person name="Chaidir N."/>
            <person name="Claudel C."/>
            <person name="Donnadieu C."/>
            <person name="Faraut T."/>
            <person name="Fievet G."/>
            <person name="Helmstetter N."/>
            <person name="King M."/>
            <person name="Knapp S.J."/>
            <person name="Lai Z."/>
            <person name="Le Paslier M.C."/>
            <person name="Lippi Y."/>
            <person name="Lorenzon L."/>
            <person name="Mandel J.R."/>
            <person name="Marage G."/>
            <person name="Marchand G."/>
            <person name="Marquand E."/>
            <person name="Bret-Mestries E."/>
            <person name="Morien E."/>
            <person name="Nambeesan S."/>
            <person name="Nguyen T."/>
            <person name="Pegot-Espagnet P."/>
            <person name="Pouilly N."/>
            <person name="Raftis F."/>
            <person name="Sallet E."/>
            <person name="Schiex T."/>
            <person name="Thomas J."/>
            <person name="Vandecasteele C."/>
            <person name="Vares D."/>
            <person name="Vear F."/>
            <person name="Vautrin S."/>
            <person name="Crespi M."/>
            <person name="Mangin B."/>
            <person name="Burke J.M."/>
            <person name="Salse J."/>
            <person name="Munos S."/>
            <person name="Vincourt P."/>
            <person name="Rieseberg L.H."/>
            <person name="Langlade N.B."/>
        </authorList>
    </citation>
    <scope>NUCLEOTIDE SEQUENCE [LARGE SCALE GENOMIC DNA]</scope>
    <source>
        <strain evidence="3">cv. SF193</strain>
    </source>
</reference>
<proteinExistence type="predicted"/>
<organism evidence="2 3">
    <name type="scientific">Helianthus annuus</name>
    <name type="common">Common sunflower</name>
    <dbReference type="NCBI Taxonomy" id="4232"/>
    <lineage>
        <taxon>Eukaryota</taxon>
        <taxon>Viridiplantae</taxon>
        <taxon>Streptophyta</taxon>
        <taxon>Embryophyta</taxon>
        <taxon>Tracheophyta</taxon>
        <taxon>Spermatophyta</taxon>
        <taxon>Magnoliopsida</taxon>
        <taxon>eudicotyledons</taxon>
        <taxon>Gunneridae</taxon>
        <taxon>Pentapetalae</taxon>
        <taxon>asterids</taxon>
        <taxon>campanulids</taxon>
        <taxon>Asterales</taxon>
        <taxon>Asteraceae</taxon>
        <taxon>Asteroideae</taxon>
        <taxon>Heliantheae alliance</taxon>
        <taxon>Heliantheae</taxon>
        <taxon>Helianthus</taxon>
    </lineage>
</organism>
<dbReference type="EMBL" id="CM007896">
    <property type="protein sequence ID" value="OTG19845.1"/>
    <property type="molecule type" value="Genomic_DNA"/>
</dbReference>
<gene>
    <name evidence="2" type="ORF">HannXRQ_Chr07g0186421</name>
</gene>
<keyword evidence="1" id="KW-0812">Transmembrane</keyword>
<evidence type="ECO:0000313" key="3">
    <source>
        <dbReference type="Proteomes" id="UP000215914"/>
    </source>
</evidence>
<protein>
    <submittedName>
        <fullName evidence="2">Uncharacterized protein</fullName>
    </submittedName>
</protein>
<evidence type="ECO:0000256" key="1">
    <source>
        <dbReference type="SAM" id="Phobius"/>
    </source>
</evidence>
<dbReference type="InParanoid" id="A0A251U925"/>
<name>A0A251U925_HELAN</name>
<keyword evidence="1" id="KW-0472">Membrane</keyword>
<dbReference type="AlphaFoldDB" id="A0A251U925"/>
<sequence length="98" mass="12028">MFRILLNLNNSAYKAIWDFRSLRKISNYLRLKCRTYKTCERVLTFKPKETRDRSRPFWHLLIIIPFCPHFVCTNHTHSWRSYIILGLLSFLCFLFKIR</sequence>
<accession>A0A251U925</accession>
<evidence type="ECO:0000313" key="2">
    <source>
        <dbReference type="EMBL" id="OTG19845.1"/>
    </source>
</evidence>
<feature type="transmembrane region" description="Helical" evidence="1">
    <location>
        <begin position="56"/>
        <end position="73"/>
    </location>
</feature>